<feature type="transmembrane region" description="Helical" evidence="1">
    <location>
        <begin position="12"/>
        <end position="34"/>
    </location>
</feature>
<evidence type="ECO:0000313" key="3">
    <source>
        <dbReference type="Proteomes" id="UP001501047"/>
    </source>
</evidence>
<feature type="transmembrane region" description="Helical" evidence="1">
    <location>
        <begin position="136"/>
        <end position="163"/>
    </location>
</feature>
<dbReference type="EMBL" id="BAAACI010000001">
    <property type="protein sequence ID" value="GAA0769229.1"/>
    <property type="molecule type" value="Genomic_DNA"/>
</dbReference>
<sequence length="231" mass="26396">MVKIKRNWLYDVNTVILIFMSSAVVIGVVSLLFINIKPITKEEFRVIKTIYNQIFNMSLFGFSIYPFFAFGAICPQMGKEKIYLNTSNLPFSKKQLFWKGIKGWLMIFPIYLLVGILVGLLVSIKTETSGRVYLCSILQSIAIIVFLLVLQMQVIAAIILVYAKRIKWYKAMSGIILGNIILMELCMLGIEVFNIDTLNNLNWMFGILVIFILGSIILLSACWQDVENINR</sequence>
<evidence type="ECO:0008006" key="4">
    <source>
        <dbReference type="Google" id="ProtNLM"/>
    </source>
</evidence>
<keyword evidence="1" id="KW-0472">Membrane</keyword>
<dbReference type="RefSeq" id="WP_343824284.1">
    <property type="nucleotide sequence ID" value="NZ_BAAACI010000001.1"/>
</dbReference>
<proteinExistence type="predicted"/>
<organism evidence="2 3">
    <name type="scientific">Clostridium subterminale</name>
    <dbReference type="NCBI Taxonomy" id="1550"/>
    <lineage>
        <taxon>Bacteria</taxon>
        <taxon>Bacillati</taxon>
        <taxon>Bacillota</taxon>
        <taxon>Clostridia</taxon>
        <taxon>Eubacteriales</taxon>
        <taxon>Clostridiaceae</taxon>
        <taxon>Clostridium</taxon>
    </lineage>
</organism>
<feature type="transmembrane region" description="Helical" evidence="1">
    <location>
        <begin position="201"/>
        <end position="223"/>
    </location>
</feature>
<keyword evidence="1" id="KW-0812">Transmembrane</keyword>
<protein>
    <recommendedName>
        <fullName evidence="4">ABC transporter permease</fullName>
    </recommendedName>
</protein>
<gene>
    <name evidence="2" type="ORF">GCM10008908_10560</name>
</gene>
<feature type="transmembrane region" description="Helical" evidence="1">
    <location>
        <begin position="54"/>
        <end position="74"/>
    </location>
</feature>
<accession>A0ABN1KK43</accession>
<feature type="transmembrane region" description="Helical" evidence="1">
    <location>
        <begin position="175"/>
        <end position="195"/>
    </location>
</feature>
<evidence type="ECO:0000256" key="1">
    <source>
        <dbReference type="SAM" id="Phobius"/>
    </source>
</evidence>
<feature type="transmembrane region" description="Helical" evidence="1">
    <location>
        <begin position="103"/>
        <end position="124"/>
    </location>
</feature>
<name>A0ABN1KK43_CLOSU</name>
<comment type="caution">
    <text evidence="2">The sequence shown here is derived from an EMBL/GenBank/DDBJ whole genome shotgun (WGS) entry which is preliminary data.</text>
</comment>
<keyword evidence="1" id="KW-1133">Transmembrane helix</keyword>
<dbReference type="Proteomes" id="UP001501047">
    <property type="component" value="Unassembled WGS sequence"/>
</dbReference>
<keyword evidence="3" id="KW-1185">Reference proteome</keyword>
<evidence type="ECO:0000313" key="2">
    <source>
        <dbReference type="EMBL" id="GAA0769229.1"/>
    </source>
</evidence>
<reference evidence="2 3" key="1">
    <citation type="journal article" date="2019" name="Int. J. Syst. Evol. Microbiol.">
        <title>The Global Catalogue of Microorganisms (GCM) 10K type strain sequencing project: providing services to taxonomists for standard genome sequencing and annotation.</title>
        <authorList>
            <consortium name="The Broad Institute Genomics Platform"/>
            <consortium name="The Broad Institute Genome Sequencing Center for Infectious Disease"/>
            <person name="Wu L."/>
            <person name="Ma J."/>
        </authorList>
    </citation>
    <scope>NUCLEOTIDE SEQUENCE [LARGE SCALE GENOMIC DNA]</scope>
    <source>
        <strain evidence="2 3">JCM 1417</strain>
    </source>
</reference>